<protein>
    <submittedName>
        <fullName evidence="1">Uncharacterized protein</fullName>
    </submittedName>
</protein>
<dbReference type="EMBL" id="AVPT01000002">
    <property type="protein sequence ID" value="KGM57467.1"/>
    <property type="molecule type" value="Genomic_DNA"/>
</dbReference>
<gene>
    <name evidence="1" type="ORF">N799_05180</name>
</gene>
<proteinExistence type="predicted"/>
<dbReference type="STRING" id="913325.N799_05180"/>
<dbReference type="Proteomes" id="UP000029989">
    <property type="component" value="Unassembled WGS sequence"/>
</dbReference>
<dbReference type="AlphaFoldDB" id="A0A0A0F7X8"/>
<accession>A0A0A0F7X8</accession>
<organism evidence="1 2">
    <name type="scientific">Lysobacter arseniciresistens ZS79</name>
    <dbReference type="NCBI Taxonomy" id="913325"/>
    <lineage>
        <taxon>Bacteria</taxon>
        <taxon>Pseudomonadati</taxon>
        <taxon>Pseudomonadota</taxon>
        <taxon>Gammaproteobacteria</taxon>
        <taxon>Lysobacterales</taxon>
        <taxon>Lysobacteraceae</taxon>
        <taxon>Novilysobacter</taxon>
    </lineage>
</organism>
<reference evidence="1 2" key="1">
    <citation type="journal article" date="2015" name="Stand. Genomic Sci.">
        <title>Genomic information of the arsenic-resistant bacterium Lysobacter arseniciresistens type strain ZS79(T) and comparison of Lysobacter draft genomes.</title>
        <authorList>
            <person name="Liu L."/>
            <person name="Zhang S."/>
            <person name="Luo M."/>
            <person name="Wang G."/>
        </authorList>
    </citation>
    <scope>NUCLEOTIDE SEQUENCE [LARGE SCALE GENOMIC DNA]</scope>
    <source>
        <strain evidence="1 2">ZS79</strain>
    </source>
</reference>
<sequence>MRVKRKKLTKKQKAFLAVHALGLRQTDMAKRLGVSRQRIHQFYVHFGLEPTTAQEIFQHRMDELARLVGEGLTNQEIGKRMDMELGQVGHYRRVIGLPITKEIKARRERVRQLLEKGLNAKEVASELDLTYATVLADKTRLGLSPLVHQRAIEGAKRRKKVKKLYFTDAKSVEQIAEFLRVKPSLVTQDLSVLDHRKAGLSEKKIGEIRDLVLQGAGNTEVVARTGCTMTQVCVVIQRMKDDKELPPGRRPCRKFKNSRA</sequence>
<evidence type="ECO:0000313" key="1">
    <source>
        <dbReference type="EMBL" id="KGM57467.1"/>
    </source>
</evidence>
<name>A0A0A0F7X8_9GAMM</name>
<comment type="caution">
    <text evidence="1">The sequence shown here is derived from an EMBL/GenBank/DDBJ whole genome shotgun (WGS) entry which is preliminary data.</text>
</comment>
<evidence type="ECO:0000313" key="2">
    <source>
        <dbReference type="Proteomes" id="UP000029989"/>
    </source>
</evidence>
<keyword evidence="2" id="KW-1185">Reference proteome</keyword>
<dbReference type="OrthoDB" id="9816529at2"/>
<dbReference type="RefSeq" id="WP_036206865.1">
    <property type="nucleotide sequence ID" value="NZ_AVPT01000002.1"/>
</dbReference>